<dbReference type="AlphaFoldDB" id="A0A022RLW3"/>
<dbReference type="InterPro" id="IPR053353">
    <property type="entry name" value="Plant_LTP_GPI-anchored"/>
</dbReference>
<evidence type="ECO:0000313" key="4">
    <source>
        <dbReference type="Proteomes" id="UP000030748"/>
    </source>
</evidence>
<feature type="signal peptide" evidence="1">
    <location>
        <begin position="1"/>
        <end position="25"/>
    </location>
</feature>
<name>A0A022RLW3_ERYGU</name>
<feature type="domain" description="Bifunctional inhibitor/plant lipid transfer protein/seed storage helical" evidence="2">
    <location>
        <begin position="36"/>
        <end position="119"/>
    </location>
</feature>
<feature type="chain" id="PRO_5001508195" description="Bifunctional inhibitor/plant lipid transfer protein/seed storage helical domain-containing protein" evidence="1">
    <location>
        <begin position="26"/>
        <end position="134"/>
    </location>
</feature>
<dbReference type="Pfam" id="PF14368">
    <property type="entry name" value="LTP_2"/>
    <property type="match status" value="1"/>
</dbReference>
<gene>
    <name evidence="3" type="ORF">MIMGU_mgv1a018007mg</name>
</gene>
<dbReference type="Gene3D" id="1.10.110.10">
    <property type="entry name" value="Plant lipid-transfer and hydrophobic proteins"/>
    <property type="match status" value="1"/>
</dbReference>
<evidence type="ECO:0000259" key="2">
    <source>
        <dbReference type="Pfam" id="PF14368"/>
    </source>
</evidence>
<dbReference type="PANTHER" id="PTHR35747">
    <property type="entry name" value="BIFUNCTIONAL INHIBITOR/LIPID-TRANSFER PROTEIN/SEED STORAGE 2S ALBUMIN SUPERFAMILY PROTEIN"/>
    <property type="match status" value="1"/>
</dbReference>
<dbReference type="PANTHER" id="PTHR35747:SF2">
    <property type="entry name" value="NON-SPECIFIC LIPID TRANSFER PROTEIN GPI-ANCHORED 25"/>
    <property type="match status" value="1"/>
</dbReference>
<proteinExistence type="predicted"/>
<protein>
    <recommendedName>
        <fullName evidence="2">Bifunctional inhibitor/plant lipid transfer protein/seed storage helical domain-containing protein</fullName>
    </recommendedName>
</protein>
<keyword evidence="1" id="KW-0732">Signal</keyword>
<dbReference type="CDD" id="cd00010">
    <property type="entry name" value="AAI_LTSS"/>
    <property type="match status" value="1"/>
</dbReference>
<organism evidence="3 4">
    <name type="scientific">Erythranthe guttata</name>
    <name type="common">Yellow monkey flower</name>
    <name type="synonym">Mimulus guttatus</name>
    <dbReference type="NCBI Taxonomy" id="4155"/>
    <lineage>
        <taxon>Eukaryota</taxon>
        <taxon>Viridiplantae</taxon>
        <taxon>Streptophyta</taxon>
        <taxon>Embryophyta</taxon>
        <taxon>Tracheophyta</taxon>
        <taxon>Spermatophyta</taxon>
        <taxon>Magnoliopsida</taxon>
        <taxon>eudicotyledons</taxon>
        <taxon>Gunneridae</taxon>
        <taxon>Pentapetalae</taxon>
        <taxon>asterids</taxon>
        <taxon>lamiids</taxon>
        <taxon>Lamiales</taxon>
        <taxon>Phrymaceae</taxon>
        <taxon>Erythranthe</taxon>
    </lineage>
</organism>
<sequence>MNRAIHLLLLLLLLLHRLILTPAAADGDSDADAPVTIPSIACSDELVAFSTCLPYVAVPPNNRTDSPPPQCCDQVSSAFRDGSAICLCYFVLRPKILGFPLDSTKILSLTSVCALDDRNSEANFSMETLCSGLI</sequence>
<evidence type="ECO:0000313" key="3">
    <source>
        <dbReference type="EMBL" id="EYU41462.1"/>
    </source>
</evidence>
<accession>A0A022RLW3</accession>
<keyword evidence="4" id="KW-1185">Reference proteome</keyword>
<dbReference type="eggNOG" id="ENOG502SA2F">
    <property type="taxonomic scope" value="Eukaryota"/>
</dbReference>
<dbReference type="EMBL" id="KI630320">
    <property type="protein sequence ID" value="EYU41462.1"/>
    <property type="molecule type" value="Genomic_DNA"/>
</dbReference>
<reference evidence="3 4" key="1">
    <citation type="journal article" date="2013" name="Proc. Natl. Acad. Sci. U.S.A.">
        <title>Fine-scale variation in meiotic recombination in Mimulus inferred from population shotgun sequencing.</title>
        <authorList>
            <person name="Hellsten U."/>
            <person name="Wright K.M."/>
            <person name="Jenkins J."/>
            <person name="Shu S."/>
            <person name="Yuan Y."/>
            <person name="Wessler S.R."/>
            <person name="Schmutz J."/>
            <person name="Willis J.H."/>
            <person name="Rokhsar D.S."/>
        </authorList>
    </citation>
    <scope>NUCLEOTIDE SEQUENCE [LARGE SCALE GENOMIC DNA]</scope>
    <source>
        <strain evidence="4">cv. DUN x IM62</strain>
    </source>
</reference>
<dbReference type="InterPro" id="IPR016140">
    <property type="entry name" value="Bifunc_inhib/LTP/seed_store"/>
</dbReference>
<dbReference type="Proteomes" id="UP000030748">
    <property type="component" value="Unassembled WGS sequence"/>
</dbReference>
<dbReference type="InterPro" id="IPR036312">
    <property type="entry name" value="Bifun_inhib/LTP/seed_sf"/>
</dbReference>
<evidence type="ECO:0000256" key="1">
    <source>
        <dbReference type="SAM" id="SignalP"/>
    </source>
</evidence>
<dbReference type="SUPFAM" id="SSF47699">
    <property type="entry name" value="Bifunctional inhibitor/lipid-transfer protein/seed storage 2S albumin"/>
    <property type="match status" value="1"/>
</dbReference>